<dbReference type="GO" id="GO:0000155">
    <property type="term" value="F:phosphorelay sensor kinase activity"/>
    <property type="evidence" value="ECO:0007669"/>
    <property type="project" value="InterPro"/>
</dbReference>
<feature type="transmembrane region" description="Helical" evidence="13">
    <location>
        <begin position="186"/>
        <end position="213"/>
    </location>
</feature>
<evidence type="ECO:0000256" key="3">
    <source>
        <dbReference type="ARBA" id="ARBA00006434"/>
    </source>
</evidence>
<accession>A0A7S9LSK8</accession>
<evidence type="ECO:0000256" key="6">
    <source>
        <dbReference type="ARBA" id="ARBA00022679"/>
    </source>
</evidence>
<evidence type="ECO:0000256" key="9">
    <source>
        <dbReference type="ARBA" id="ARBA00022989"/>
    </source>
</evidence>
<dbReference type="RefSeq" id="WP_196103687.1">
    <property type="nucleotide sequence ID" value="NZ_CP064942.1"/>
</dbReference>
<feature type="transmembrane region" description="Helical" evidence="13">
    <location>
        <begin position="71"/>
        <end position="88"/>
    </location>
</feature>
<protein>
    <recommendedName>
        <fullName evidence="4">histidine kinase</fullName>
        <ecNumber evidence="4">2.7.13.3</ecNumber>
    </recommendedName>
</protein>
<evidence type="ECO:0000256" key="13">
    <source>
        <dbReference type="SAM" id="Phobius"/>
    </source>
</evidence>
<evidence type="ECO:0000256" key="8">
    <source>
        <dbReference type="ARBA" id="ARBA00022777"/>
    </source>
</evidence>
<dbReference type="SMART" id="SM00387">
    <property type="entry name" value="HATPase_c"/>
    <property type="match status" value="1"/>
</dbReference>
<sequence>MPGWNTIVIACLAYVAVLFAVAFWAEKRARQGRFGWLRSPWVYTLSLSVYCTAWTYYGAVGSAARNGLEFAAIYVGPTLTFLGWWYLLRKLVRIAREQRITSIADLISSRYGKSPAIGVIVTVIAVVAATPYIALQLQSLSLSFALFSDVPTRPALTAFWIAAGLAAFTILFGTRHVDANEQHYGVVTAIALEAIVKLVALASVGIFVVWGIADGPADIFSRLPDRELLSGEVFGPRWVTLVFLSATAVICLPRMFQVAVVENVDERHVATASWAFPTYLFLMSLFVLPIAIAGMTTLPSPANPDLYVLTVPLATGNDALALVAFLGGFSAATSMVIVAAIALSTMVSNHVIMPIWLRTMRGAPTSSGDVRAMLLNSRRASIVGILALGYIYYRITGGTGALASIGLIAFLGAAQLLPSTLAAIYWPGATRVGAIAAVTAGFAAWAYTLFLPSFDGAFLLSAEVIAEGPLGIGLLRPHALLGSDIDDPLVHATLWSMAVNVGALVIGSLLSRPSALEQLQAKLFTDVFSLSRPEMGLGRTAKSEDLFELAQRILGRETAWRMFTEIARSQGKPQGLPDPAPELTERLEKALAGAIGASSAHAMVSQISGHGTVSVPELIRMADETAQIVEYAHRIEEKSRELEETAAELQRANDRLRAISEQKDAFLSQVSHELRTPMTSIRSFAEILREGREVEADQAQRFVSIIHEESQRLTRLLDEILDVSVLETGRGPLHREPLVIGEVLDQALAATEPLMKREGVQLIHAPGDAVRVLADRDRLAQVFINVLSNAVKYGRGDPPTIILQTQAKGDAVSVLIADNGPGIPEADRERVFEKFSRLGSATLAGSAGLGLPISREIMRNLGGDLVLEPGGPGARFRVRLPRVEDPRTEDLAAAE</sequence>
<evidence type="ECO:0000313" key="15">
    <source>
        <dbReference type="EMBL" id="QPH54478.1"/>
    </source>
</evidence>
<comment type="catalytic activity">
    <reaction evidence="1">
        <text>ATP + protein L-histidine = ADP + protein N-phospho-L-histidine.</text>
        <dbReference type="EC" id="2.7.13.3"/>
    </reaction>
</comment>
<dbReference type="InterPro" id="IPR001734">
    <property type="entry name" value="Na/solute_symporter"/>
</dbReference>
<dbReference type="Gene3D" id="1.10.287.130">
    <property type="match status" value="1"/>
</dbReference>
<dbReference type="Pfam" id="PF00512">
    <property type="entry name" value="HisKA"/>
    <property type="match status" value="1"/>
</dbReference>
<dbReference type="Gene3D" id="3.30.565.10">
    <property type="entry name" value="Histidine kinase-like ATPase, C-terminal domain"/>
    <property type="match status" value="1"/>
</dbReference>
<dbReference type="EMBL" id="CP064942">
    <property type="protein sequence ID" value="QPH54478.1"/>
    <property type="molecule type" value="Genomic_DNA"/>
</dbReference>
<reference evidence="15 16" key="1">
    <citation type="submission" date="2020-11" db="EMBL/GenBank/DDBJ databases">
        <title>Description of Pontivivens ytuae sp. nov. isolated from deep sea sediment of Mariana Trench.</title>
        <authorList>
            <person name="Wang Z."/>
            <person name="Sun Q.-L."/>
            <person name="Xu X.-D."/>
            <person name="Tang Y.-Z."/>
            <person name="Zhang J."/>
        </authorList>
    </citation>
    <scope>NUCLEOTIDE SEQUENCE [LARGE SCALE GENOMIC DNA]</scope>
    <source>
        <strain evidence="15 16">MT2928</strain>
    </source>
</reference>
<dbReference type="EC" id="2.7.13.3" evidence="4"/>
<dbReference type="CDD" id="cd00075">
    <property type="entry name" value="HATPase"/>
    <property type="match status" value="1"/>
</dbReference>
<feature type="domain" description="Histidine kinase" evidence="14">
    <location>
        <begin position="669"/>
        <end position="884"/>
    </location>
</feature>
<dbReference type="Pfam" id="PF02518">
    <property type="entry name" value="HATPase_c"/>
    <property type="match status" value="1"/>
</dbReference>
<keyword evidence="5" id="KW-0597">Phosphoprotein</keyword>
<dbReference type="InterPro" id="IPR036097">
    <property type="entry name" value="HisK_dim/P_sf"/>
</dbReference>
<evidence type="ECO:0000256" key="12">
    <source>
        <dbReference type="SAM" id="Coils"/>
    </source>
</evidence>
<feature type="transmembrane region" description="Helical" evidence="13">
    <location>
        <begin position="405"/>
        <end position="426"/>
    </location>
</feature>
<evidence type="ECO:0000256" key="5">
    <source>
        <dbReference type="ARBA" id="ARBA00022553"/>
    </source>
</evidence>
<gene>
    <name evidence="15" type="ORF">I0K15_01460</name>
</gene>
<evidence type="ECO:0000256" key="10">
    <source>
        <dbReference type="ARBA" id="ARBA00023012"/>
    </source>
</evidence>
<dbReference type="SUPFAM" id="SSF47384">
    <property type="entry name" value="Homodimeric domain of signal transducing histidine kinase"/>
    <property type="match status" value="1"/>
</dbReference>
<feature type="transmembrane region" description="Helical" evidence="13">
    <location>
        <begin position="274"/>
        <end position="294"/>
    </location>
</feature>
<feature type="transmembrane region" description="Helical" evidence="13">
    <location>
        <begin position="432"/>
        <end position="450"/>
    </location>
</feature>
<comment type="subcellular location">
    <subcellularLocation>
        <location evidence="2">Membrane</location>
        <topology evidence="2">Multi-pass membrane protein</topology>
    </subcellularLocation>
</comment>
<keyword evidence="12" id="KW-0175">Coiled coil</keyword>
<evidence type="ECO:0000256" key="2">
    <source>
        <dbReference type="ARBA" id="ARBA00004141"/>
    </source>
</evidence>
<dbReference type="InterPro" id="IPR036890">
    <property type="entry name" value="HATPase_C_sf"/>
</dbReference>
<dbReference type="InterPro" id="IPR003594">
    <property type="entry name" value="HATPase_dom"/>
</dbReference>
<evidence type="ECO:0000313" key="16">
    <source>
        <dbReference type="Proteomes" id="UP000594800"/>
    </source>
</evidence>
<evidence type="ECO:0000256" key="7">
    <source>
        <dbReference type="ARBA" id="ARBA00022692"/>
    </source>
</evidence>
<feature type="transmembrane region" description="Helical" evidence="13">
    <location>
        <begin position="116"/>
        <end position="135"/>
    </location>
</feature>
<keyword evidence="11 13" id="KW-0472">Membrane</keyword>
<name>A0A7S9LSK8_9RHOB</name>
<feature type="transmembrane region" description="Helical" evidence="13">
    <location>
        <begin position="233"/>
        <end position="253"/>
    </location>
</feature>
<dbReference type="InterPro" id="IPR038377">
    <property type="entry name" value="Na/Glc_symporter_sf"/>
</dbReference>
<dbReference type="PANTHER" id="PTHR43711">
    <property type="entry name" value="TWO-COMPONENT HISTIDINE KINASE"/>
    <property type="match status" value="1"/>
</dbReference>
<dbReference type="CDD" id="cd00082">
    <property type="entry name" value="HisKA"/>
    <property type="match status" value="1"/>
</dbReference>
<keyword evidence="8" id="KW-0418">Kinase</keyword>
<keyword evidence="9 13" id="KW-1133">Transmembrane helix</keyword>
<dbReference type="PRINTS" id="PR00344">
    <property type="entry name" value="BCTRLSENSOR"/>
</dbReference>
<dbReference type="SMART" id="SM00388">
    <property type="entry name" value="HisKA"/>
    <property type="match status" value="1"/>
</dbReference>
<dbReference type="CDD" id="cd10322">
    <property type="entry name" value="SLC5sbd"/>
    <property type="match status" value="1"/>
</dbReference>
<dbReference type="GO" id="GO:0016020">
    <property type="term" value="C:membrane"/>
    <property type="evidence" value="ECO:0007669"/>
    <property type="project" value="UniProtKB-SubCell"/>
</dbReference>
<dbReference type="InterPro" id="IPR050736">
    <property type="entry name" value="Sensor_HK_Regulatory"/>
</dbReference>
<evidence type="ECO:0000256" key="1">
    <source>
        <dbReference type="ARBA" id="ARBA00000085"/>
    </source>
</evidence>
<dbReference type="AlphaFoldDB" id="A0A7S9LSK8"/>
<dbReference type="GO" id="GO:0022857">
    <property type="term" value="F:transmembrane transporter activity"/>
    <property type="evidence" value="ECO:0007669"/>
    <property type="project" value="InterPro"/>
</dbReference>
<dbReference type="SUPFAM" id="SSF55874">
    <property type="entry name" value="ATPase domain of HSP90 chaperone/DNA topoisomerase II/histidine kinase"/>
    <property type="match status" value="1"/>
</dbReference>
<organism evidence="15 16">
    <name type="scientific">Pontivivens ytuae</name>
    <dbReference type="NCBI Taxonomy" id="2789856"/>
    <lineage>
        <taxon>Bacteria</taxon>
        <taxon>Pseudomonadati</taxon>
        <taxon>Pseudomonadota</taxon>
        <taxon>Alphaproteobacteria</taxon>
        <taxon>Rhodobacterales</taxon>
        <taxon>Paracoccaceae</taxon>
        <taxon>Pontivivens</taxon>
    </lineage>
</organism>
<feature type="transmembrane region" description="Helical" evidence="13">
    <location>
        <begin position="377"/>
        <end position="393"/>
    </location>
</feature>
<dbReference type="PANTHER" id="PTHR43711:SF1">
    <property type="entry name" value="HISTIDINE KINASE 1"/>
    <property type="match status" value="1"/>
</dbReference>
<keyword evidence="6" id="KW-0808">Transferase</keyword>
<dbReference type="PROSITE" id="PS50109">
    <property type="entry name" value="HIS_KIN"/>
    <property type="match status" value="1"/>
</dbReference>
<feature type="transmembrane region" description="Helical" evidence="13">
    <location>
        <begin position="6"/>
        <end position="25"/>
    </location>
</feature>
<keyword evidence="16" id="KW-1185">Reference proteome</keyword>
<dbReference type="Gene3D" id="1.20.1730.10">
    <property type="entry name" value="Sodium/glucose cotransporter"/>
    <property type="match status" value="1"/>
</dbReference>
<dbReference type="PROSITE" id="PS50283">
    <property type="entry name" value="NA_SOLUT_SYMP_3"/>
    <property type="match status" value="1"/>
</dbReference>
<evidence type="ECO:0000256" key="4">
    <source>
        <dbReference type="ARBA" id="ARBA00012438"/>
    </source>
</evidence>
<keyword evidence="7 13" id="KW-0812">Transmembrane</keyword>
<dbReference type="InterPro" id="IPR005467">
    <property type="entry name" value="His_kinase_dom"/>
</dbReference>
<feature type="transmembrane region" description="Helical" evidence="13">
    <location>
        <begin position="155"/>
        <end position="174"/>
    </location>
</feature>
<evidence type="ECO:0000256" key="11">
    <source>
        <dbReference type="ARBA" id="ARBA00023136"/>
    </source>
</evidence>
<proteinExistence type="inferred from homology"/>
<dbReference type="Proteomes" id="UP000594800">
    <property type="component" value="Chromosome"/>
</dbReference>
<feature type="transmembrane region" description="Helical" evidence="13">
    <location>
        <begin position="41"/>
        <end position="59"/>
    </location>
</feature>
<dbReference type="InterPro" id="IPR003661">
    <property type="entry name" value="HisK_dim/P_dom"/>
</dbReference>
<dbReference type="KEGG" id="poz:I0K15_01460"/>
<comment type="similarity">
    <text evidence="3">Belongs to the sodium:solute symporter (SSF) (TC 2.A.21) family.</text>
</comment>
<dbReference type="FunFam" id="1.10.287.130:FF:000001">
    <property type="entry name" value="Two-component sensor histidine kinase"/>
    <property type="match status" value="1"/>
</dbReference>
<dbReference type="InterPro" id="IPR004358">
    <property type="entry name" value="Sig_transdc_His_kin-like_C"/>
</dbReference>
<evidence type="ECO:0000259" key="14">
    <source>
        <dbReference type="PROSITE" id="PS50109"/>
    </source>
</evidence>
<keyword evidence="10" id="KW-0902">Two-component regulatory system</keyword>
<feature type="coiled-coil region" evidence="12">
    <location>
        <begin position="628"/>
        <end position="669"/>
    </location>
</feature>